<name>A0A8J3Q3X2_9ACTN</name>
<dbReference type="AlphaFoldDB" id="A0A8J3Q3X2"/>
<organism evidence="2 3">
    <name type="scientific">Rhizocola hellebori</name>
    <dbReference type="NCBI Taxonomy" id="1392758"/>
    <lineage>
        <taxon>Bacteria</taxon>
        <taxon>Bacillati</taxon>
        <taxon>Actinomycetota</taxon>
        <taxon>Actinomycetes</taxon>
        <taxon>Micromonosporales</taxon>
        <taxon>Micromonosporaceae</taxon>
        <taxon>Rhizocola</taxon>
    </lineage>
</organism>
<dbReference type="InterPro" id="IPR041413">
    <property type="entry name" value="MLTR_LBD"/>
</dbReference>
<dbReference type="EMBL" id="BONY01000004">
    <property type="protein sequence ID" value="GIH02888.1"/>
    <property type="molecule type" value="Genomic_DNA"/>
</dbReference>
<reference evidence="2" key="1">
    <citation type="submission" date="2021-01" db="EMBL/GenBank/DDBJ databases">
        <title>Whole genome shotgun sequence of Rhizocola hellebori NBRC 109834.</title>
        <authorList>
            <person name="Komaki H."/>
            <person name="Tamura T."/>
        </authorList>
    </citation>
    <scope>NUCLEOTIDE SEQUENCE</scope>
    <source>
        <strain evidence="2">NBRC 109834</strain>
    </source>
</reference>
<sequence>MEVNEELRTLMRSWRARLTCDGIPGLRSQRPNRRGDDVSQADMAWLTDVTEVWYATLESGKLATYSDEFLDRVAGALRLSHHERTVLYYLALGREPRPRPQLPQPALQSVSPAVRQLLDALPWPACVADSSFELLANNQALEDWLPYFRWERNVMAWVFKYPESRVQLIDWETVWAPVMLAQMRAAKARMPQNVALGQLVDECLAANEFARNLWDTQPEVSIHPDGDVRQLYLPYSEDKPTKVEVVALAPMRNADTRVVMFVPIDGFVPPPPAAGS</sequence>
<evidence type="ECO:0000313" key="2">
    <source>
        <dbReference type="EMBL" id="GIH02888.1"/>
    </source>
</evidence>
<protein>
    <submittedName>
        <fullName evidence="2">Transcriptional regulator</fullName>
    </submittedName>
</protein>
<dbReference type="InterPro" id="IPR010982">
    <property type="entry name" value="Lambda_DNA-bd_dom_sf"/>
</dbReference>
<evidence type="ECO:0000259" key="1">
    <source>
        <dbReference type="Pfam" id="PF17765"/>
    </source>
</evidence>
<comment type="caution">
    <text evidence="2">The sequence shown here is derived from an EMBL/GenBank/DDBJ whole genome shotgun (WGS) entry which is preliminary data.</text>
</comment>
<dbReference type="PANTHER" id="PTHR35010">
    <property type="entry name" value="BLL4672 PROTEIN-RELATED"/>
    <property type="match status" value="1"/>
</dbReference>
<accession>A0A8J3Q3X2</accession>
<dbReference type="Pfam" id="PF17765">
    <property type="entry name" value="MLTR_LBD"/>
    <property type="match status" value="1"/>
</dbReference>
<dbReference type="GO" id="GO:0003677">
    <property type="term" value="F:DNA binding"/>
    <property type="evidence" value="ECO:0007669"/>
    <property type="project" value="InterPro"/>
</dbReference>
<dbReference type="Gene3D" id="1.10.260.40">
    <property type="entry name" value="lambda repressor-like DNA-binding domains"/>
    <property type="match status" value="1"/>
</dbReference>
<keyword evidence="3" id="KW-1185">Reference proteome</keyword>
<gene>
    <name evidence="2" type="ORF">Rhe02_09550</name>
</gene>
<feature type="domain" description="MmyB-like transcription regulator ligand binding" evidence="1">
    <location>
        <begin position="110"/>
        <end position="227"/>
    </location>
</feature>
<dbReference type="Proteomes" id="UP000612899">
    <property type="component" value="Unassembled WGS sequence"/>
</dbReference>
<dbReference type="Gene3D" id="3.30.450.180">
    <property type="match status" value="1"/>
</dbReference>
<proteinExistence type="predicted"/>
<evidence type="ECO:0000313" key="3">
    <source>
        <dbReference type="Proteomes" id="UP000612899"/>
    </source>
</evidence>